<dbReference type="AlphaFoldDB" id="A0A3D8TQG3"/>
<feature type="transmembrane region" description="Helical" evidence="1">
    <location>
        <begin position="209"/>
        <end position="229"/>
    </location>
</feature>
<feature type="transmembrane region" description="Helical" evidence="1">
    <location>
        <begin position="107"/>
        <end position="123"/>
    </location>
</feature>
<keyword evidence="3" id="KW-1185">Reference proteome</keyword>
<feature type="transmembrane region" description="Helical" evidence="1">
    <location>
        <begin position="249"/>
        <end position="270"/>
    </location>
</feature>
<comment type="caution">
    <text evidence="2">The sequence shown here is derived from an EMBL/GenBank/DDBJ whole genome shotgun (WGS) entry which is preliminary data.</text>
</comment>
<feature type="transmembrane region" description="Helical" evidence="1">
    <location>
        <begin position="186"/>
        <end position="204"/>
    </location>
</feature>
<name>A0A3D8TQG3_9LIST</name>
<dbReference type="Proteomes" id="UP000257055">
    <property type="component" value="Unassembled WGS sequence"/>
</dbReference>
<feature type="transmembrane region" description="Helical" evidence="1">
    <location>
        <begin position="144"/>
        <end position="166"/>
    </location>
</feature>
<feature type="transmembrane region" description="Helical" evidence="1">
    <location>
        <begin position="12"/>
        <end position="32"/>
    </location>
</feature>
<reference evidence="3" key="1">
    <citation type="submission" date="2015-04" db="EMBL/GenBank/DDBJ databases">
        <authorList>
            <person name="Schardt J."/>
            <person name="Mueller-Herbst S."/>
            <person name="Scherer S."/>
            <person name="Huptas C."/>
        </authorList>
    </citation>
    <scope>NUCLEOTIDE SEQUENCE [LARGE SCALE GENOMIC DNA]</scope>
    <source>
        <strain evidence="3">Kiel-L1</strain>
    </source>
</reference>
<keyword evidence="1" id="KW-0472">Membrane</keyword>
<proteinExistence type="predicted"/>
<dbReference type="EMBL" id="LARY01000002">
    <property type="protein sequence ID" value="RDX00599.1"/>
    <property type="molecule type" value="Genomic_DNA"/>
</dbReference>
<gene>
    <name evidence="2" type="ORF">UR08_06265</name>
</gene>
<sequence>MIERARKISASVIFMLGFTQFHSFLSAVYSYFKEEYSFVWNQWVTGLFVILLFGSGFLLLKKNPVRIPALVVLLAFALFHGLSTYFYQFKLLENFGGDDFPFEYTGVTLMAISILLFVFLLFIRGDTSTSVDVQVEKWKTKWRISGIVTAFLAASLAIWALVSLILEYNRPSKDSATFSFNTNFDMIIASLSAVLLLVAAILTFKKGSYLLAGIVLGIGFIYLMNYVWFDEWMRYAAKNGLKLAEGENRIFGIYLLIALFATLSGVFQLVGKKRA</sequence>
<keyword evidence="1" id="KW-1133">Transmembrane helix</keyword>
<evidence type="ECO:0000256" key="1">
    <source>
        <dbReference type="SAM" id="Phobius"/>
    </source>
</evidence>
<feature type="transmembrane region" description="Helical" evidence="1">
    <location>
        <begin position="67"/>
        <end position="87"/>
    </location>
</feature>
<protein>
    <submittedName>
        <fullName evidence="2">Uncharacterized protein</fullName>
    </submittedName>
</protein>
<keyword evidence="1" id="KW-0812">Transmembrane</keyword>
<dbReference type="RefSeq" id="WP_115752834.1">
    <property type="nucleotide sequence ID" value="NZ_LARY01000002.1"/>
</dbReference>
<feature type="transmembrane region" description="Helical" evidence="1">
    <location>
        <begin position="38"/>
        <end position="60"/>
    </location>
</feature>
<evidence type="ECO:0000313" key="2">
    <source>
        <dbReference type="EMBL" id="RDX00599.1"/>
    </source>
</evidence>
<evidence type="ECO:0000313" key="3">
    <source>
        <dbReference type="Proteomes" id="UP000257055"/>
    </source>
</evidence>
<accession>A0A3D8TQG3</accession>
<organism evidence="2 3">
    <name type="scientific">Listeria kieliensis</name>
    <dbReference type="NCBI Taxonomy" id="1621700"/>
    <lineage>
        <taxon>Bacteria</taxon>
        <taxon>Bacillati</taxon>
        <taxon>Bacillota</taxon>
        <taxon>Bacilli</taxon>
        <taxon>Bacillales</taxon>
        <taxon>Listeriaceae</taxon>
        <taxon>Listeria</taxon>
    </lineage>
</organism>